<sequence length="241" mass="28051">MEHCPNDTIVILMERVKEKVFTRPIVYGNTAHYLGKKREEDGHTHEWTVFVKPYYNEDPSKYIRKVQFKLHDSYANATRSVIEKPPYEVTETGWGEFEIQIRIYFVDVNEKPVTAFHYLRLFQPQVTLPNGKTMVAAEYYDEIVFQEPTMAMYKVLSHLEGRKAEPRRFHTDFPFVRKRTQEMINNARNEINKEIQDLMDSLKAAHELIGKYSKEVDSLEAAAGSTEDGNFSCENNGQSVG</sequence>
<keyword evidence="2" id="KW-0804">Transcription</keyword>
<dbReference type="InterPro" id="IPR005033">
    <property type="entry name" value="YEATS"/>
</dbReference>
<dbReference type="PANTHER" id="PTHR47573:SF1">
    <property type="entry name" value="PROTEIN AF-9 HOMOLOG"/>
    <property type="match status" value="1"/>
</dbReference>
<dbReference type="InterPro" id="IPR055129">
    <property type="entry name" value="YEATS_dom"/>
</dbReference>
<keyword evidence="5" id="KW-0175">Coiled coil</keyword>
<evidence type="ECO:0000256" key="3">
    <source>
        <dbReference type="ARBA" id="ARBA00023242"/>
    </source>
</evidence>
<keyword evidence="1" id="KW-0805">Transcription regulation</keyword>
<protein>
    <submittedName>
        <fullName evidence="8">YEATS domain-containing protein 4</fullName>
    </submittedName>
</protein>
<feature type="domain" description="YEATS" evidence="6">
    <location>
        <begin position="15"/>
        <end position="159"/>
    </location>
</feature>
<evidence type="ECO:0000259" key="6">
    <source>
        <dbReference type="PROSITE" id="PS51037"/>
    </source>
</evidence>
<evidence type="ECO:0000256" key="5">
    <source>
        <dbReference type="SAM" id="Coils"/>
    </source>
</evidence>
<reference evidence="8" key="1">
    <citation type="submission" date="2022-11" db="UniProtKB">
        <authorList>
            <consortium name="WormBaseParasite"/>
        </authorList>
    </citation>
    <scope>IDENTIFICATION</scope>
</reference>
<dbReference type="Pfam" id="PF03366">
    <property type="entry name" value="YEATS"/>
    <property type="match status" value="1"/>
</dbReference>
<keyword evidence="3 4" id="KW-0539">Nucleus</keyword>
<feature type="coiled-coil region" evidence="5">
    <location>
        <begin position="177"/>
        <end position="222"/>
    </location>
</feature>
<comment type="subcellular location">
    <subcellularLocation>
        <location evidence="4">Nucleus</location>
    </subcellularLocation>
</comment>
<name>A0A915PRM2_9BILA</name>
<proteinExistence type="predicted"/>
<dbReference type="Gene3D" id="2.60.40.1970">
    <property type="entry name" value="YEATS domain"/>
    <property type="match status" value="1"/>
</dbReference>
<organism evidence="7 8">
    <name type="scientific">Setaria digitata</name>
    <dbReference type="NCBI Taxonomy" id="48799"/>
    <lineage>
        <taxon>Eukaryota</taxon>
        <taxon>Metazoa</taxon>
        <taxon>Ecdysozoa</taxon>
        <taxon>Nematoda</taxon>
        <taxon>Chromadorea</taxon>
        <taxon>Rhabditida</taxon>
        <taxon>Spirurina</taxon>
        <taxon>Spiruromorpha</taxon>
        <taxon>Filarioidea</taxon>
        <taxon>Setariidae</taxon>
        <taxon>Setaria</taxon>
    </lineage>
</organism>
<dbReference type="PROSITE" id="PS51037">
    <property type="entry name" value="YEATS"/>
    <property type="match status" value="1"/>
</dbReference>
<evidence type="ECO:0000313" key="7">
    <source>
        <dbReference type="Proteomes" id="UP000887581"/>
    </source>
</evidence>
<dbReference type="PANTHER" id="PTHR47573">
    <property type="entry name" value="PROTEIN AF-9 HOMOLOG"/>
    <property type="match status" value="1"/>
</dbReference>
<dbReference type="CDD" id="cd16909">
    <property type="entry name" value="YEATS_GAS41_like"/>
    <property type="match status" value="1"/>
</dbReference>
<dbReference type="Proteomes" id="UP000887581">
    <property type="component" value="Unplaced"/>
</dbReference>
<evidence type="ECO:0000256" key="1">
    <source>
        <dbReference type="ARBA" id="ARBA00023015"/>
    </source>
</evidence>
<dbReference type="AlphaFoldDB" id="A0A915PRM2"/>
<keyword evidence="7" id="KW-1185">Reference proteome</keyword>
<evidence type="ECO:0000256" key="2">
    <source>
        <dbReference type="ARBA" id="ARBA00023163"/>
    </source>
</evidence>
<accession>A0A915PRM2</accession>
<dbReference type="GO" id="GO:0006355">
    <property type="term" value="P:regulation of DNA-templated transcription"/>
    <property type="evidence" value="ECO:0007669"/>
    <property type="project" value="InterPro"/>
</dbReference>
<dbReference type="InterPro" id="IPR038704">
    <property type="entry name" value="YEAST_sf"/>
</dbReference>
<dbReference type="WBParaSite" id="sdigi.contig26.g2066.t1">
    <property type="protein sequence ID" value="sdigi.contig26.g2066.t1"/>
    <property type="gene ID" value="sdigi.contig26.g2066"/>
</dbReference>
<evidence type="ECO:0000313" key="8">
    <source>
        <dbReference type="WBParaSite" id="sdigi.contig26.g2066.t1"/>
    </source>
</evidence>
<evidence type="ECO:0000256" key="4">
    <source>
        <dbReference type="PROSITE-ProRule" id="PRU00376"/>
    </source>
</evidence>
<dbReference type="GO" id="GO:0005634">
    <property type="term" value="C:nucleus"/>
    <property type="evidence" value="ECO:0007669"/>
    <property type="project" value="UniProtKB-SubCell"/>
</dbReference>